<dbReference type="EMBL" id="AAWS01000012">
    <property type="protein sequence ID" value="EAY29182.1"/>
    <property type="molecule type" value="Genomic_DNA"/>
</dbReference>
<feature type="domain" description="D-glutamate N-acetyltransferase-like N-terminal" evidence="2">
    <location>
        <begin position="52"/>
        <end position="130"/>
    </location>
</feature>
<evidence type="ECO:0000313" key="3">
    <source>
        <dbReference type="EMBL" id="EAY29182.1"/>
    </source>
</evidence>
<dbReference type="InterPro" id="IPR011669">
    <property type="entry name" value="DgcN-like"/>
</dbReference>
<dbReference type="PANTHER" id="PTHR40690">
    <property type="entry name" value="GLL3100 PROTEIN"/>
    <property type="match status" value="1"/>
</dbReference>
<dbReference type="eggNOG" id="COG3367">
    <property type="taxonomic scope" value="Bacteria"/>
</dbReference>
<organism evidence="3 4">
    <name type="scientific">Microscilla marina ATCC 23134</name>
    <dbReference type="NCBI Taxonomy" id="313606"/>
    <lineage>
        <taxon>Bacteria</taxon>
        <taxon>Pseudomonadati</taxon>
        <taxon>Bacteroidota</taxon>
        <taxon>Cytophagia</taxon>
        <taxon>Cytophagales</taxon>
        <taxon>Microscillaceae</taxon>
        <taxon>Microscilla</taxon>
    </lineage>
</organism>
<name>A1ZKF6_MICM2</name>
<dbReference type="Proteomes" id="UP000004095">
    <property type="component" value="Unassembled WGS sequence"/>
</dbReference>
<keyword evidence="4" id="KW-1185">Reference proteome</keyword>
<dbReference type="PIRSF" id="PIRSF026760">
    <property type="entry name" value="UCP026760"/>
    <property type="match status" value="1"/>
</dbReference>
<dbReference type="Gene3D" id="3.40.50.720">
    <property type="entry name" value="NAD(P)-binding Rossmann-like Domain"/>
    <property type="match status" value="1"/>
</dbReference>
<evidence type="ECO:0000313" key="4">
    <source>
        <dbReference type="Proteomes" id="UP000004095"/>
    </source>
</evidence>
<dbReference type="RefSeq" id="WP_002696814.1">
    <property type="nucleotide sequence ID" value="NZ_AAWS01000012.1"/>
</dbReference>
<evidence type="ECO:0000259" key="2">
    <source>
        <dbReference type="Pfam" id="PF17396"/>
    </source>
</evidence>
<dbReference type="Pfam" id="PF17396">
    <property type="entry name" value="DUF1611_N"/>
    <property type="match status" value="1"/>
</dbReference>
<proteinExistence type="predicted"/>
<dbReference type="SUPFAM" id="SSF52540">
    <property type="entry name" value="P-loop containing nucleoside triphosphate hydrolases"/>
    <property type="match status" value="1"/>
</dbReference>
<gene>
    <name evidence="3" type="ORF">M23134_02373</name>
</gene>
<accession>A1ZKF6</accession>
<dbReference type="OrthoDB" id="9778498at2"/>
<dbReference type="InterPro" id="IPR035402">
    <property type="entry name" value="DgcN-like_N"/>
</dbReference>
<evidence type="ECO:0008006" key="5">
    <source>
        <dbReference type="Google" id="ProtNLM"/>
    </source>
</evidence>
<evidence type="ECO:0000259" key="1">
    <source>
        <dbReference type="Pfam" id="PF07755"/>
    </source>
</evidence>
<dbReference type="Gene3D" id="3.40.50.300">
    <property type="entry name" value="P-loop containing nucleotide triphosphate hydrolases"/>
    <property type="match status" value="1"/>
</dbReference>
<comment type="caution">
    <text evidence="3">The sequence shown here is derived from an EMBL/GenBank/DDBJ whole genome shotgun (WGS) entry which is preliminary data.</text>
</comment>
<protein>
    <recommendedName>
        <fullName evidence="5">EBNA-1 nuclear protein</fullName>
    </recommendedName>
</protein>
<dbReference type="InterPro" id="IPR035086">
    <property type="entry name" value="DgcN-like_C"/>
</dbReference>
<sequence length="341" mass="36422">MSLTTIQLKTPYLIFLGDVDNFVFAKTGAGIVQWRPELVKGQLRFSGNNLSLNVPDMTVQEAAKAGAKSLVLGVAPIGGQIKDHWLRVFEEALALGMDLVSGLHYRLERFPSLVAAAKTSGAQLINVRTPASSFPVGTGKKRPGKRLLMVGTDCAVGKKYTALAMTQALKEQGINATFRATGQTGIMIAGSGVPIDAVITDFVSGAAEALSPDNDPIHWDVIEGQGSILHPGYAAVSLGLLHGSQPDAFVVCHEPTRLTMEGFPDTAKPNIAQCIEYTLLNGQVTNPNIRCIGISVNTARLPEVEQLPYLSRLSQEFNLPCVDPILTGCDDLVTQLMQGSK</sequence>
<dbReference type="PANTHER" id="PTHR40690:SF1">
    <property type="entry name" value="DUF1611 DOMAIN-CONTAINING PROTEIN"/>
    <property type="match status" value="1"/>
</dbReference>
<reference evidence="3 4" key="1">
    <citation type="submission" date="2007-01" db="EMBL/GenBank/DDBJ databases">
        <authorList>
            <person name="Haygood M."/>
            <person name="Podell S."/>
            <person name="Anderson C."/>
            <person name="Hopkinson B."/>
            <person name="Roe K."/>
            <person name="Barbeau K."/>
            <person name="Gaasterland T."/>
            <person name="Ferriera S."/>
            <person name="Johnson J."/>
            <person name="Kravitz S."/>
            <person name="Beeson K."/>
            <person name="Sutton G."/>
            <person name="Rogers Y.-H."/>
            <person name="Friedman R."/>
            <person name="Frazier M."/>
            <person name="Venter J.C."/>
        </authorList>
    </citation>
    <scope>NUCLEOTIDE SEQUENCE [LARGE SCALE GENOMIC DNA]</scope>
    <source>
        <strain evidence="3 4">ATCC 23134</strain>
    </source>
</reference>
<dbReference type="Pfam" id="PF07755">
    <property type="entry name" value="DUF1611"/>
    <property type="match status" value="1"/>
</dbReference>
<dbReference type="AlphaFoldDB" id="A1ZKF6"/>
<dbReference type="InterPro" id="IPR027417">
    <property type="entry name" value="P-loop_NTPase"/>
</dbReference>
<feature type="domain" description="D-glutamate N-acetyltransferase-like C-terminal" evidence="1">
    <location>
        <begin position="136"/>
        <end position="333"/>
    </location>
</feature>